<evidence type="ECO:0000313" key="1">
    <source>
        <dbReference type="EMBL" id="JAD55437.1"/>
    </source>
</evidence>
<dbReference type="EMBL" id="GBRH01242458">
    <property type="protein sequence ID" value="JAD55437.1"/>
    <property type="molecule type" value="Transcribed_RNA"/>
</dbReference>
<reference evidence="1" key="2">
    <citation type="journal article" date="2015" name="Data Brief">
        <title>Shoot transcriptome of the giant reed, Arundo donax.</title>
        <authorList>
            <person name="Barrero R.A."/>
            <person name="Guerrero F.D."/>
            <person name="Moolhuijzen P."/>
            <person name="Goolsby J.A."/>
            <person name="Tidwell J."/>
            <person name="Bellgard S.E."/>
            <person name="Bellgard M.I."/>
        </authorList>
    </citation>
    <scope>NUCLEOTIDE SEQUENCE</scope>
    <source>
        <tissue evidence="1">Shoot tissue taken approximately 20 cm above the soil surface</tissue>
    </source>
</reference>
<reference evidence="1" key="1">
    <citation type="submission" date="2014-09" db="EMBL/GenBank/DDBJ databases">
        <authorList>
            <person name="Magalhaes I.L.F."/>
            <person name="Oliveira U."/>
            <person name="Santos F.R."/>
            <person name="Vidigal T.H.D.A."/>
            <person name="Brescovit A.D."/>
            <person name="Santos A.J."/>
        </authorList>
    </citation>
    <scope>NUCLEOTIDE SEQUENCE</scope>
    <source>
        <tissue evidence="1">Shoot tissue taken approximately 20 cm above the soil surface</tissue>
    </source>
</reference>
<protein>
    <submittedName>
        <fullName evidence="1">Uncharacterized protein</fullName>
    </submittedName>
</protein>
<proteinExistence type="predicted"/>
<name>A0A0A9B820_ARUDO</name>
<dbReference type="AlphaFoldDB" id="A0A0A9B820"/>
<organism evidence="1">
    <name type="scientific">Arundo donax</name>
    <name type="common">Giant reed</name>
    <name type="synonym">Donax arundinaceus</name>
    <dbReference type="NCBI Taxonomy" id="35708"/>
    <lineage>
        <taxon>Eukaryota</taxon>
        <taxon>Viridiplantae</taxon>
        <taxon>Streptophyta</taxon>
        <taxon>Embryophyta</taxon>
        <taxon>Tracheophyta</taxon>
        <taxon>Spermatophyta</taxon>
        <taxon>Magnoliopsida</taxon>
        <taxon>Liliopsida</taxon>
        <taxon>Poales</taxon>
        <taxon>Poaceae</taxon>
        <taxon>PACMAD clade</taxon>
        <taxon>Arundinoideae</taxon>
        <taxon>Arundineae</taxon>
        <taxon>Arundo</taxon>
    </lineage>
</organism>
<sequence length="19" mass="2358">MGDKVSRWICFQHLQMFKC</sequence>
<accession>A0A0A9B820</accession>